<evidence type="ECO:0000313" key="3">
    <source>
        <dbReference type="Proteomes" id="UP001360953"/>
    </source>
</evidence>
<dbReference type="EMBL" id="JBBPEH010000010">
    <property type="protein sequence ID" value="KAK7533215.1"/>
    <property type="molecule type" value="Genomic_DNA"/>
</dbReference>
<keyword evidence="3" id="KW-1185">Reference proteome</keyword>
<dbReference type="GeneID" id="92037045"/>
<dbReference type="RefSeq" id="XP_066652608.1">
    <property type="nucleotide sequence ID" value="XM_066804139.1"/>
</dbReference>
<gene>
    <name evidence="2" type="ORF">J3D65DRAFT_73820</name>
</gene>
<keyword evidence="1" id="KW-0472">Membrane</keyword>
<protein>
    <submittedName>
        <fullName evidence="2">Uncharacterized protein</fullName>
    </submittedName>
</protein>
<sequence>MARADEFPWSSSSFFLSFDFLSLSLSISLLQGRCLGVRIGTEGKKAWMGDTRGKGSGVFSFFLFRLVGKKQTEG</sequence>
<evidence type="ECO:0000313" key="2">
    <source>
        <dbReference type="EMBL" id="KAK7533215.1"/>
    </source>
</evidence>
<comment type="caution">
    <text evidence="2">The sequence shown here is derived from an EMBL/GenBank/DDBJ whole genome shotgun (WGS) entry which is preliminary data.</text>
</comment>
<accession>A0ABR1LDA8</accession>
<keyword evidence="1" id="KW-0812">Transmembrane</keyword>
<keyword evidence="1" id="KW-1133">Transmembrane helix</keyword>
<organism evidence="2 3">
    <name type="scientific">Phyllosticta citribraziliensis</name>
    <dbReference type="NCBI Taxonomy" id="989973"/>
    <lineage>
        <taxon>Eukaryota</taxon>
        <taxon>Fungi</taxon>
        <taxon>Dikarya</taxon>
        <taxon>Ascomycota</taxon>
        <taxon>Pezizomycotina</taxon>
        <taxon>Dothideomycetes</taxon>
        <taxon>Dothideomycetes incertae sedis</taxon>
        <taxon>Botryosphaeriales</taxon>
        <taxon>Phyllostictaceae</taxon>
        <taxon>Phyllosticta</taxon>
    </lineage>
</organism>
<reference evidence="2 3" key="1">
    <citation type="submission" date="2024-04" db="EMBL/GenBank/DDBJ databases">
        <title>Phyllosticta paracitricarpa is synonymous to the EU quarantine fungus P. citricarpa based on phylogenomic analyses.</title>
        <authorList>
            <consortium name="Lawrence Berkeley National Laboratory"/>
            <person name="Van ingen-buijs V.A."/>
            <person name="Van westerhoven A.C."/>
            <person name="Haridas S."/>
            <person name="Skiadas P."/>
            <person name="Martin F."/>
            <person name="Groenewald J.Z."/>
            <person name="Crous P.W."/>
            <person name="Seidl M.F."/>
        </authorList>
    </citation>
    <scope>NUCLEOTIDE SEQUENCE [LARGE SCALE GENOMIC DNA]</scope>
    <source>
        <strain evidence="2 3">CPC 17464</strain>
    </source>
</reference>
<name>A0ABR1LDA8_9PEZI</name>
<evidence type="ECO:0000256" key="1">
    <source>
        <dbReference type="SAM" id="Phobius"/>
    </source>
</evidence>
<proteinExistence type="predicted"/>
<feature type="transmembrane region" description="Helical" evidence="1">
    <location>
        <begin position="12"/>
        <end position="30"/>
    </location>
</feature>
<dbReference type="Proteomes" id="UP001360953">
    <property type="component" value="Unassembled WGS sequence"/>
</dbReference>